<evidence type="ECO:0000259" key="1">
    <source>
        <dbReference type="Pfam" id="PF05050"/>
    </source>
</evidence>
<dbReference type="Proteomes" id="UP001193081">
    <property type="component" value="Unassembled WGS sequence"/>
</dbReference>
<dbReference type="NCBIfam" id="TIGR01444">
    <property type="entry name" value="fkbM_fam"/>
    <property type="match status" value="1"/>
</dbReference>
<evidence type="ECO:0000313" key="3">
    <source>
        <dbReference type="Proteomes" id="UP001193081"/>
    </source>
</evidence>
<dbReference type="RefSeq" id="WP_135475683.1">
    <property type="nucleotide sequence ID" value="NZ_SIJK02000001.1"/>
</dbReference>
<feature type="domain" description="Methyltransferase FkbM" evidence="1">
    <location>
        <begin position="48"/>
        <end position="190"/>
    </location>
</feature>
<dbReference type="Pfam" id="PF05050">
    <property type="entry name" value="Methyltransf_21"/>
    <property type="match status" value="1"/>
</dbReference>
<evidence type="ECO:0000313" key="2">
    <source>
        <dbReference type="EMBL" id="MBP1464218.1"/>
    </source>
</evidence>
<sequence>MRISRLLRTTWLYQHLRKGYLSWRNWQHKQRMCRFYSQFIPCNGLCFDIGANVGHRTACFLRLQAQVVAVEPLAEQAAVLYRRWSANPKLTVLEAALGSCETTAILRVCTPSSFSSLSAPWLEITDRTARFPSRKVVEDRLVPVTTLDKLIDRFGVPDFIKIDVEGGELEVLGGLSRLVPALSFEYHLLTPQQIGTCLKRLLEIGPLIVNYSRGESMVLAMEEWVEVNQLLDHLISSAEKNPRGWGDVYVRFVT</sequence>
<dbReference type="InterPro" id="IPR029063">
    <property type="entry name" value="SAM-dependent_MTases_sf"/>
</dbReference>
<dbReference type="PANTHER" id="PTHR34203">
    <property type="entry name" value="METHYLTRANSFERASE, FKBM FAMILY PROTEIN"/>
    <property type="match status" value="1"/>
</dbReference>
<dbReference type="InterPro" id="IPR052514">
    <property type="entry name" value="SAM-dependent_MTase"/>
</dbReference>
<organism evidence="2 3">
    <name type="scientific">Candidatus Chloroploca mongolica</name>
    <dbReference type="NCBI Taxonomy" id="2528176"/>
    <lineage>
        <taxon>Bacteria</taxon>
        <taxon>Bacillati</taxon>
        <taxon>Chloroflexota</taxon>
        <taxon>Chloroflexia</taxon>
        <taxon>Chloroflexales</taxon>
        <taxon>Chloroflexineae</taxon>
        <taxon>Oscillochloridaceae</taxon>
        <taxon>Candidatus Chloroploca</taxon>
    </lineage>
</organism>
<dbReference type="Gene3D" id="3.40.50.150">
    <property type="entry name" value="Vaccinia Virus protein VP39"/>
    <property type="match status" value="1"/>
</dbReference>
<keyword evidence="2" id="KW-0489">Methyltransferase</keyword>
<dbReference type="InterPro" id="IPR006342">
    <property type="entry name" value="FkbM_mtfrase"/>
</dbReference>
<gene>
    <name evidence="2" type="ORF">EYB53_000720</name>
</gene>
<dbReference type="GO" id="GO:0032259">
    <property type="term" value="P:methylation"/>
    <property type="evidence" value="ECO:0007669"/>
    <property type="project" value="UniProtKB-KW"/>
</dbReference>
<reference evidence="2 3" key="1">
    <citation type="submission" date="2021-03" db="EMBL/GenBank/DDBJ databases">
        <authorList>
            <person name="Grouzdev D.S."/>
        </authorList>
    </citation>
    <scope>NUCLEOTIDE SEQUENCE [LARGE SCALE GENOMIC DNA]</scope>
    <source>
        <strain evidence="2 3">M50-1</strain>
    </source>
</reference>
<accession>A0ABS4D467</accession>
<dbReference type="SUPFAM" id="SSF53335">
    <property type="entry name" value="S-adenosyl-L-methionine-dependent methyltransferases"/>
    <property type="match status" value="1"/>
</dbReference>
<comment type="caution">
    <text evidence="2">The sequence shown here is derived from an EMBL/GenBank/DDBJ whole genome shotgun (WGS) entry which is preliminary data.</text>
</comment>
<dbReference type="EMBL" id="SIJK02000001">
    <property type="protein sequence ID" value="MBP1464218.1"/>
    <property type="molecule type" value="Genomic_DNA"/>
</dbReference>
<dbReference type="GO" id="GO:0008168">
    <property type="term" value="F:methyltransferase activity"/>
    <property type="evidence" value="ECO:0007669"/>
    <property type="project" value="UniProtKB-KW"/>
</dbReference>
<keyword evidence="2" id="KW-0808">Transferase</keyword>
<dbReference type="PANTHER" id="PTHR34203:SF15">
    <property type="entry name" value="SLL1173 PROTEIN"/>
    <property type="match status" value="1"/>
</dbReference>
<name>A0ABS4D467_9CHLR</name>
<protein>
    <submittedName>
        <fullName evidence="2">FkbM family methyltransferase</fullName>
    </submittedName>
</protein>
<proteinExistence type="predicted"/>
<keyword evidence="3" id="KW-1185">Reference proteome</keyword>